<accession>A0A2H3CRV8</accession>
<dbReference type="EMBL" id="KZ293415">
    <property type="protein sequence ID" value="PBK78873.1"/>
    <property type="molecule type" value="Genomic_DNA"/>
</dbReference>
<keyword evidence="2" id="KW-1185">Reference proteome</keyword>
<evidence type="ECO:0000313" key="1">
    <source>
        <dbReference type="EMBL" id="PBK78873.1"/>
    </source>
</evidence>
<reference evidence="2" key="1">
    <citation type="journal article" date="2017" name="Nat. Ecol. Evol.">
        <title>Genome expansion and lineage-specific genetic innovations in the forest pathogenic fungi Armillaria.</title>
        <authorList>
            <person name="Sipos G."/>
            <person name="Prasanna A.N."/>
            <person name="Walter M.C."/>
            <person name="O'Connor E."/>
            <person name="Balint B."/>
            <person name="Krizsan K."/>
            <person name="Kiss B."/>
            <person name="Hess J."/>
            <person name="Varga T."/>
            <person name="Slot J."/>
            <person name="Riley R."/>
            <person name="Boka B."/>
            <person name="Rigling D."/>
            <person name="Barry K."/>
            <person name="Lee J."/>
            <person name="Mihaltcheva S."/>
            <person name="LaButti K."/>
            <person name="Lipzen A."/>
            <person name="Waldron R."/>
            <person name="Moloney N.M."/>
            <person name="Sperisen C."/>
            <person name="Kredics L."/>
            <person name="Vagvoelgyi C."/>
            <person name="Patrignani A."/>
            <person name="Fitzpatrick D."/>
            <person name="Nagy I."/>
            <person name="Doyle S."/>
            <person name="Anderson J.B."/>
            <person name="Grigoriev I.V."/>
            <person name="Gueldener U."/>
            <person name="Muensterkoetter M."/>
            <person name="Nagy L.G."/>
        </authorList>
    </citation>
    <scope>NUCLEOTIDE SEQUENCE [LARGE SCALE GENOMIC DNA]</scope>
    <source>
        <strain evidence="2">28-4</strain>
    </source>
</reference>
<dbReference type="AlphaFoldDB" id="A0A2H3CRV8"/>
<gene>
    <name evidence="1" type="ORF">ARMSODRAFT_1078338</name>
</gene>
<proteinExistence type="predicted"/>
<sequence length="162" mass="18262">MTPGIELGDDYTHPNKDYAANAWTIIKYFGFPEVLQELKGENIHRLENILTLEYNLLTISLYGWSPHLHNGGALLDLWKLPHFVEFTSTRSDLPLPSKEYLGIHAACYRVAHMSGAVEYLNLLEDDDRFKSKIRSYGSDFGDVLAARLYDVSEARLAATVGA</sequence>
<dbReference type="Proteomes" id="UP000218334">
    <property type="component" value="Unassembled WGS sequence"/>
</dbReference>
<dbReference type="STRING" id="1076256.A0A2H3CRV8"/>
<evidence type="ECO:0008006" key="3">
    <source>
        <dbReference type="Google" id="ProtNLM"/>
    </source>
</evidence>
<evidence type="ECO:0000313" key="2">
    <source>
        <dbReference type="Proteomes" id="UP000218334"/>
    </source>
</evidence>
<protein>
    <recommendedName>
        <fullName evidence="3">HNH nuclease domain-containing protein</fullName>
    </recommendedName>
</protein>
<organism evidence="1 2">
    <name type="scientific">Armillaria solidipes</name>
    <dbReference type="NCBI Taxonomy" id="1076256"/>
    <lineage>
        <taxon>Eukaryota</taxon>
        <taxon>Fungi</taxon>
        <taxon>Dikarya</taxon>
        <taxon>Basidiomycota</taxon>
        <taxon>Agaricomycotina</taxon>
        <taxon>Agaricomycetes</taxon>
        <taxon>Agaricomycetidae</taxon>
        <taxon>Agaricales</taxon>
        <taxon>Marasmiineae</taxon>
        <taxon>Physalacriaceae</taxon>
        <taxon>Armillaria</taxon>
    </lineage>
</organism>
<name>A0A2H3CRV8_9AGAR</name>